<dbReference type="PANTHER" id="PTHR36436:SF6">
    <property type="entry name" value="SLL5081 PROTEIN"/>
    <property type="match status" value="1"/>
</dbReference>
<dbReference type="InterPro" id="IPR015315">
    <property type="entry name" value="DUF1963"/>
</dbReference>
<keyword evidence="2" id="KW-1185">Reference proteome</keyword>
<proteinExistence type="predicted"/>
<sequence>MDTLPLMRDLPSQFEPLRPFLESNLQPYIKIHVGEEVKWLDAAWEEDPLEPWQSKIGGYPYLPKGTDYPRDRQTGEMMMFLMQVNCADLPIIDGFRLPRKGILQFYSGLDVPMDQLSPEQYRILYFVEIIQDRNKLITDFSFLAEFASQREWYEQIYSLSFSAQQDVFCVTRDGYAKTFDVPEELKTLFREFNDWLNEEDDQETINRRINKLGGEVEFHSYVRETVGDAKGQLLLELNHPDSVDDYFYFFIEDSDLGNLDFSKVESYFLRE</sequence>
<geneLocation type="plasmid" evidence="1">
    <name>pN2B-A</name>
</geneLocation>
<gene>
    <name evidence="1" type="ORF">GNE12_27105</name>
</gene>
<evidence type="ECO:0000313" key="2">
    <source>
        <dbReference type="Proteomes" id="UP000570851"/>
    </source>
</evidence>
<dbReference type="Proteomes" id="UP000570851">
    <property type="component" value="Unassembled WGS sequence"/>
</dbReference>
<name>A0ABR6SGQ6_ANAVA</name>
<accession>A0ABR6SGQ6</accession>
<dbReference type="EMBL" id="JACKZP010000271">
    <property type="protein sequence ID" value="MBC1305562.1"/>
    <property type="molecule type" value="Genomic_DNA"/>
</dbReference>
<dbReference type="Gene3D" id="2.30.320.10">
    <property type="entry name" value="YwqG-like"/>
    <property type="match status" value="1"/>
</dbReference>
<dbReference type="GeneID" id="58727197"/>
<dbReference type="PANTHER" id="PTHR36436">
    <property type="entry name" value="SLL5081 PROTEIN"/>
    <property type="match status" value="1"/>
</dbReference>
<dbReference type="Pfam" id="PF09234">
    <property type="entry name" value="DUF1963"/>
    <property type="match status" value="1"/>
</dbReference>
<reference evidence="1 2" key="1">
    <citation type="submission" date="2019-11" db="EMBL/GenBank/DDBJ databases">
        <title>Comparison of genomes from free-living endosymbiotic cyanobacteria isolated from Azolla.</title>
        <authorList>
            <person name="Thiel T."/>
            <person name="Pratte B."/>
        </authorList>
    </citation>
    <scope>NUCLEOTIDE SEQUENCE [LARGE SCALE GENOMIC DNA]</scope>
    <source>
        <strain evidence="1 2">N2B</strain>
        <plasmid evidence="1">pN2B-A</plasmid>
    </source>
</reference>
<comment type="caution">
    <text evidence="1">The sequence shown here is derived from an EMBL/GenBank/DDBJ whole genome shotgun (WGS) entry which is preliminary data.</text>
</comment>
<keyword evidence="1" id="KW-0614">Plasmid</keyword>
<evidence type="ECO:0000313" key="1">
    <source>
        <dbReference type="EMBL" id="MBC1305562.1"/>
    </source>
</evidence>
<organism evidence="1 2">
    <name type="scientific">Trichormus variabilis N2B</name>
    <dbReference type="NCBI Taxonomy" id="2681315"/>
    <lineage>
        <taxon>Bacteria</taxon>
        <taxon>Bacillati</taxon>
        <taxon>Cyanobacteriota</taxon>
        <taxon>Cyanophyceae</taxon>
        <taxon>Nostocales</taxon>
        <taxon>Nostocaceae</taxon>
        <taxon>Trichormus</taxon>
    </lineage>
</organism>
<dbReference type="SUPFAM" id="SSF103032">
    <property type="entry name" value="Hypothetical protein YwqG"/>
    <property type="match status" value="1"/>
</dbReference>
<dbReference type="RefSeq" id="WP_011316580.1">
    <property type="nucleotide sequence ID" value="NZ_JACKZP010000271.1"/>
</dbReference>
<protein>
    <submittedName>
        <fullName evidence="1">DUF1963 domain-containing protein</fullName>
    </submittedName>
</protein>
<dbReference type="InterPro" id="IPR035948">
    <property type="entry name" value="YwqG-like_sf"/>
</dbReference>